<proteinExistence type="predicted"/>
<name>A0ACC1QBT8_9APHY</name>
<organism evidence="1 2">
    <name type="scientific">Trametes sanguinea</name>
    <dbReference type="NCBI Taxonomy" id="158606"/>
    <lineage>
        <taxon>Eukaryota</taxon>
        <taxon>Fungi</taxon>
        <taxon>Dikarya</taxon>
        <taxon>Basidiomycota</taxon>
        <taxon>Agaricomycotina</taxon>
        <taxon>Agaricomycetes</taxon>
        <taxon>Polyporales</taxon>
        <taxon>Polyporaceae</taxon>
        <taxon>Trametes</taxon>
    </lineage>
</organism>
<dbReference type="EMBL" id="JANSHE010000048">
    <property type="protein sequence ID" value="KAJ3018255.1"/>
    <property type="molecule type" value="Genomic_DNA"/>
</dbReference>
<evidence type="ECO:0000313" key="2">
    <source>
        <dbReference type="Proteomes" id="UP001144978"/>
    </source>
</evidence>
<accession>A0ACC1QBT8</accession>
<reference evidence="1" key="1">
    <citation type="submission" date="2022-08" db="EMBL/GenBank/DDBJ databases">
        <title>Genome Sequence of Pycnoporus sanguineus.</title>
        <authorList>
            <person name="Buettner E."/>
        </authorList>
    </citation>
    <scope>NUCLEOTIDE SEQUENCE</scope>
    <source>
        <strain evidence="1">CG-C14</strain>
    </source>
</reference>
<keyword evidence="2" id="KW-1185">Reference proteome</keyword>
<dbReference type="Proteomes" id="UP001144978">
    <property type="component" value="Unassembled WGS sequence"/>
</dbReference>
<sequence length="412" mass="45857">MHLVSSFTAPPYAWYTARSIPRPSAIRFGFQSRMEIVESARLNLGHPSMSEVRPRRGVYLVVDESIANVFDSLSVTVEPVVPAANIAWVWQSQLGSRRQTLAEQRRTRPNLINTTYTHDIQQTFILHGRSDVAETLHISLHIIPDSQDIEDLLAARAGLQRPFPHLPTLLAVLALQSGKIVGGAAAVGSPPSRDPGVQTRSRTTVAASCFASTKMLGRAPKIEGFGRRRRRAVEWPQSSPKQAETGKHTRGHERFSALAAFLDLLSICGDPHGARCVLWALRKQVWAQRWRRRGEDNRAAVEETKDGDAAICAHERDSHCGRCAQTRPTTSSDPKQRLPNSLQAPKRLAHQRRPPPFPRAHTHVQTDAGRTPASFSTEPRRTSQHRPATQTLFPPPPRTNNRKVPECAAREL</sequence>
<protein>
    <submittedName>
        <fullName evidence="1">Uncharacterized protein</fullName>
    </submittedName>
</protein>
<gene>
    <name evidence="1" type="ORF">NUW54_g387</name>
</gene>
<evidence type="ECO:0000313" key="1">
    <source>
        <dbReference type="EMBL" id="KAJ3018255.1"/>
    </source>
</evidence>
<comment type="caution">
    <text evidence="1">The sequence shown here is derived from an EMBL/GenBank/DDBJ whole genome shotgun (WGS) entry which is preliminary data.</text>
</comment>